<dbReference type="EMBL" id="CP095049">
    <property type="protein sequence ID" value="UOQ52891.1"/>
    <property type="molecule type" value="Genomic_DNA"/>
</dbReference>
<evidence type="ECO:0000313" key="2">
    <source>
        <dbReference type="Proteomes" id="UP000831785"/>
    </source>
</evidence>
<organism evidence="1 2">
    <name type="scientific">Hymenobacter cellulosivorans</name>
    <dbReference type="NCBI Taxonomy" id="2932249"/>
    <lineage>
        <taxon>Bacteria</taxon>
        <taxon>Pseudomonadati</taxon>
        <taxon>Bacteroidota</taxon>
        <taxon>Cytophagia</taxon>
        <taxon>Cytophagales</taxon>
        <taxon>Hymenobacteraceae</taxon>
        <taxon>Hymenobacter</taxon>
    </lineage>
</organism>
<proteinExistence type="predicted"/>
<sequence>MSKKKPEVRQYLSTDSKMRQDMRTMHGHYLTDLAAFTAFNPTFTAAFGQQWLAALEAAEQATSGTTLRGDLKEDTQTVESLMEQARTQVQALFYYVEQAFPKNPGRLDQYGKKQYTQARQKHDKMRALLPTALSAATRDLTELSKHGFTAAKLEALEQLTKDLDRADTAQEIRKGANTEGSNDYVRLQNHAYSFGQQLSKAAKRAFESDPLKQKRYRLAEAEVAVGSAGPKPGVTAK</sequence>
<accession>A0ABY4F9N5</accession>
<dbReference type="RefSeq" id="WP_244717332.1">
    <property type="nucleotide sequence ID" value="NZ_CP095049.1"/>
</dbReference>
<evidence type="ECO:0000313" key="1">
    <source>
        <dbReference type="EMBL" id="UOQ52891.1"/>
    </source>
</evidence>
<dbReference type="Proteomes" id="UP000831785">
    <property type="component" value="Chromosome"/>
</dbReference>
<name>A0ABY4F9N5_9BACT</name>
<protein>
    <submittedName>
        <fullName evidence="1">Uncharacterized protein</fullName>
    </submittedName>
</protein>
<gene>
    <name evidence="1" type="ORF">MUN80_24505</name>
</gene>
<keyword evidence="2" id="KW-1185">Reference proteome</keyword>
<reference evidence="1 2" key="1">
    <citation type="submission" date="2022-04" db="EMBL/GenBank/DDBJ databases">
        <title>Hymenobacter sp. isolated from the air.</title>
        <authorList>
            <person name="Won M."/>
            <person name="Lee C.-M."/>
            <person name="Woen H.-Y."/>
            <person name="Kwon S.-W."/>
        </authorList>
    </citation>
    <scope>NUCLEOTIDE SEQUENCE [LARGE SCALE GENOMIC DNA]</scope>
    <source>
        <strain evidence="2">5116 S-27</strain>
    </source>
</reference>